<dbReference type="InterPro" id="IPR019658">
    <property type="entry name" value="DUF2515"/>
</dbReference>
<keyword evidence="2" id="KW-1185">Reference proteome</keyword>
<gene>
    <name evidence="1" type="ORF">AHA02nite_08970</name>
</gene>
<sequence>MIPLMVNYIKEQTHNHNMNNVTRTKAYLQFYNENPEIKWAFLASIVSRNAGWNMTDLDSEAYQSLLSEKQLKSLYLTYESINWYIFQDAYPQLLIYKMSKEQQKPLFFLFKYFHISSFMEREWYEFYQNRDLNRLMYSQIVNEQNIIQQPIIKHNPYRQTVFKSLPYRLQELLHLNAVLLPTEQGKVYGEFVPHFTHVSKRIKFGKKIAAILFYPYLYPLFHSFANNVPATGERKEYEQFLNIQSPLTTKPLTDIYRNTEHEITVPQTDWSNYTKIKRKWWKEPNLKVLEPFADEFYEKRNQMTKIGSVKNKLTPSPVEKE</sequence>
<name>A0A511W2X8_9BACI</name>
<dbReference type="Proteomes" id="UP000321440">
    <property type="component" value="Unassembled WGS sequence"/>
</dbReference>
<proteinExistence type="predicted"/>
<dbReference type="OrthoDB" id="2690514at2"/>
<evidence type="ECO:0000313" key="1">
    <source>
        <dbReference type="EMBL" id="GEN45121.1"/>
    </source>
</evidence>
<dbReference type="EMBL" id="BJYA01000003">
    <property type="protein sequence ID" value="GEN45121.1"/>
    <property type="molecule type" value="Genomic_DNA"/>
</dbReference>
<organism evidence="1 2">
    <name type="scientific">Alkalibacillus haloalkaliphilus</name>
    <dbReference type="NCBI Taxonomy" id="94136"/>
    <lineage>
        <taxon>Bacteria</taxon>
        <taxon>Bacillati</taxon>
        <taxon>Bacillota</taxon>
        <taxon>Bacilli</taxon>
        <taxon>Bacillales</taxon>
        <taxon>Bacillaceae</taxon>
        <taxon>Alkalibacillus</taxon>
    </lineage>
</organism>
<accession>A0A511W2X8</accession>
<reference evidence="1 2" key="1">
    <citation type="submission" date="2019-07" db="EMBL/GenBank/DDBJ databases">
        <title>Whole genome shotgun sequence of Alkalibacillus haloalkaliphilus NBRC 103110.</title>
        <authorList>
            <person name="Hosoyama A."/>
            <person name="Uohara A."/>
            <person name="Ohji S."/>
            <person name="Ichikawa N."/>
        </authorList>
    </citation>
    <scope>NUCLEOTIDE SEQUENCE [LARGE SCALE GENOMIC DNA]</scope>
    <source>
        <strain evidence="1 2">NBRC 103110</strain>
    </source>
</reference>
<evidence type="ECO:0000313" key="2">
    <source>
        <dbReference type="Proteomes" id="UP000321440"/>
    </source>
</evidence>
<protein>
    <recommendedName>
        <fullName evidence="3">DUF2515 domain-containing protein</fullName>
    </recommendedName>
</protein>
<dbReference type="Pfam" id="PF10720">
    <property type="entry name" value="DUF2515"/>
    <property type="match status" value="1"/>
</dbReference>
<dbReference type="RefSeq" id="WP_146814789.1">
    <property type="nucleotide sequence ID" value="NZ_BJYA01000003.1"/>
</dbReference>
<comment type="caution">
    <text evidence="1">The sequence shown here is derived from an EMBL/GenBank/DDBJ whole genome shotgun (WGS) entry which is preliminary data.</text>
</comment>
<evidence type="ECO:0008006" key="3">
    <source>
        <dbReference type="Google" id="ProtNLM"/>
    </source>
</evidence>
<dbReference type="AlphaFoldDB" id="A0A511W2X8"/>